<name>A0A090YTR6_9BACI</name>
<dbReference type="Proteomes" id="UP000029389">
    <property type="component" value="Unassembled WGS sequence"/>
</dbReference>
<gene>
    <name evidence="1" type="ORF">DJ93_548</name>
</gene>
<comment type="caution">
    <text evidence="1">The sequence shown here is derived from an EMBL/GenBank/DDBJ whole genome shotgun (WGS) entry which is preliminary data.</text>
</comment>
<proteinExistence type="predicted"/>
<accession>A0A090YTR6</accession>
<dbReference type="PATRIC" id="fig|1405.8.peg.723"/>
<dbReference type="RefSeq" id="WP_374937198.1">
    <property type="nucleotide sequence ID" value="NZ_JMQC01000008.1"/>
</dbReference>
<evidence type="ECO:0000313" key="1">
    <source>
        <dbReference type="EMBL" id="KFN01607.1"/>
    </source>
</evidence>
<protein>
    <submittedName>
        <fullName evidence="1">Uncharacterized protein</fullName>
    </submittedName>
</protein>
<organism evidence="1 2">
    <name type="scientific">Bacillus clarus</name>
    <dbReference type="NCBI Taxonomy" id="2338372"/>
    <lineage>
        <taxon>Bacteria</taxon>
        <taxon>Bacillati</taxon>
        <taxon>Bacillota</taxon>
        <taxon>Bacilli</taxon>
        <taxon>Bacillales</taxon>
        <taxon>Bacillaceae</taxon>
        <taxon>Bacillus</taxon>
        <taxon>Bacillus cereus group</taxon>
    </lineage>
</organism>
<dbReference type="EMBL" id="JMQC01000008">
    <property type="protein sequence ID" value="KFN01607.1"/>
    <property type="molecule type" value="Genomic_DNA"/>
</dbReference>
<reference evidence="1 2" key="1">
    <citation type="submission" date="2014-04" db="EMBL/GenBank/DDBJ databases">
        <authorList>
            <person name="Bishop-Lilly K.A."/>
            <person name="Broomall S.M."/>
            <person name="Chain P.S."/>
            <person name="Chertkov O."/>
            <person name="Coyne S.R."/>
            <person name="Daligault H.E."/>
            <person name="Davenport K.W."/>
            <person name="Erkkila T."/>
            <person name="Frey K.G."/>
            <person name="Gibbons H.S."/>
            <person name="Gu W."/>
            <person name="Jaissle J."/>
            <person name="Johnson S.L."/>
            <person name="Koroleva G.I."/>
            <person name="Ladner J.T."/>
            <person name="Lo C.-C."/>
            <person name="Minogue T.D."/>
            <person name="Munk C."/>
            <person name="Palacios G.F."/>
            <person name="Redden C.L."/>
            <person name="Rosenzweig C.N."/>
            <person name="Scholz M.B."/>
            <person name="Teshima H."/>
            <person name="Xu Y."/>
        </authorList>
    </citation>
    <scope>NUCLEOTIDE SEQUENCE [LARGE SCALE GENOMIC DNA]</scope>
    <source>
        <strain evidence="1 2">BHP</strain>
    </source>
</reference>
<evidence type="ECO:0000313" key="2">
    <source>
        <dbReference type="Proteomes" id="UP000029389"/>
    </source>
</evidence>
<dbReference type="AlphaFoldDB" id="A0A090YTR6"/>
<sequence length="44" mass="4960">MESLPCNGCEGMCCGPVPITKDELKKIKKKIKNMPRKARLDLKN</sequence>